<dbReference type="OrthoDB" id="2674421at2759"/>
<evidence type="ECO:0000256" key="2">
    <source>
        <dbReference type="SAM" id="Phobius"/>
    </source>
</evidence>
<keyword evidence="2" id="KW-1133">Transmembrane helix</keyword>
<keyword evidence="2" id="KW-0812">Transmembrane</keyword>
<gene>
    <name evidence="3" type="ORF">SISSUDRAFT_1067609</name>
</gene>
<organism evidence="3 4">
    <name type="scientific">Sistotremastrum suecicum HHB10207 ss-3</name>
    <dbReference type="NCBI Taxonomy" id="1314776"/>
    <lineage>
        <taxon>Eukaryota</taxon>
        <taxon>Fungi</taxon>
        <taxon>Dikarya</taxon>
        <taxon>Basidiomycota</taxon>
        <taxon>Agaricomycotina</taxon>
        <taxon>Agaricomycetes</taxon>
        <taxon>Sistotremastrales</taxon>
        <taxon>Sistotremastraceae</taxon>
        <taxon>Sistotremastrum</taxon>
    </lineage>
</organism>
<evidence type="ECO:0000313" key="4">
    <source>
        <dbReference type="Proteomes" id="UP000076798"/>
    </source>
</evidence>
<evidence type="ECO:0000256" key="1">
    <source>
        <dbReference type="SAM" id="MobiDB-lite"/>
    </source>
</evidence>
<keyword evidence="4" id="KW-1185">Reference proteome</keyword>
<feature type="region of interest" description="Disordered" evidence="1">
    <location>
        <begin position="1"/>
        <end position="69"/>
    </location>
</feature>
<protein>
    <recommendedName>
        <fullName evidence="5">WW domain-containing protein</fullName>
    </recommendedName>
</protein>
<evidence type="ECO:0008006" key="5">
    <source>
        <dbReference type="Google" id="ProtNLM"/>
    </source>
</evidence>
<sequence length="565" mass="62558">MNSAECAAVSCPSEPVIPDNHPTPEESEQLSAVLDAQSAPDADALGRPGMPPTPLVQSSAPSEDPVPPYTVVSLEGLRPMSPNQSKRYIQKTVPWDPASRTIIIPPGLFSYNAPISNQNPPEGWRKEFHPEGQPYWYNSQQSVVTSADMVVPEVATAVVRWVQQIASFIRSRNLILRPNVELVLEPDAGNESCGYYYADTDRQTIFWLSLTDTISLGLPPTLVPTAGLIHIENILRQQFYTHVEYFPNQNTLDDVVEDGLLAMLAHGGIDGLTCLPNHSTFPFDPEQCRGLLALLNNLRDYEGMQPYRTCAIGRLLSEIYVHRVINYHGERHVRLSRLDSVWLTPSLPKSFWISITDSALWKFPSRHHQALCGLWVDRIAYIRSWNSFLEQLTVEWERSIALSAATIMCNLTLKVLLRSSDVQASQWTTVADGFSAAATSMALVGLVSGVIELHLQQEALEASEVVTFMQEKSHPRAGLYPLAILFSIPMAACVWSLFLFTIAIATATFGTLARSCGLLSLAPAFITLCAIYISLDYLNEVPGLNILLRTIGDLAHRAAHWLQGL</sequence>
<dbReference type="Proteomes" id="UP000076798">
    <property type="component" value="Unassembled WGS sequence"/>
</dbReference>
<keyword evidence="2" id="KW-0472">Membrane</keyword>
<evidence type="ECO:0000313" key="3">
    <source>
        <dbReference type="EMBL" id="KZT31623.1"/>
    </source>
</evidence>
<accession>A0A165WXL6</accession>
<feature type="transmembrane region" description="Helical" evidence="2">
    <location>
        <begin position="479"/>
        <end position="504"/>
    </location>
</feature>
<reference evidence="3 4" key="1">
    <citation type="journal article" date="2016" name="Mol. Biol. Evol.">
        <title>Comparative Genomics of Early-Diverging Mushroom-Forming Fungi Provides Insights into the Origins of Lignocellulose Decay Capabilities.</title>
        <authorList>
            <person name="Nagy L.G."/>
            <person name="Riley R."/>
            <person name="Tritt A."/>
            <person name="Adam C."/>
            <person name="Daum C."/>
            <person name="Floudas D."/>
            <person name="Sun H."/>
            <person name="Yadav J.S."/>
            <person name="Pangilinan J."/>
            <person name="Larsson K.H."/>
            <person name="Matsuura K."/>
            <person name="Barry K."/>
            <person name="Labutti K."/>
            <person name="Kuo R."/>
            <person name="Ohm R.A."/>
            <person name="Bhattacharya S.S."/>
            <person name="Shirouzu T."/>
            <person name="Yoshinaga Y."/>
            <person name="Martin F.M."/>
            <person name="Grigoriev I.V."/>
            <person name="Hibbett D.S."/>
        </authorList>
    </citation>
    <scope>NUCLEOTIDE SEQUENCE [LARGE SCALE GENOMIC DNA]</scope>
    <source>
        <strain evidence="3 4">HHB10207 ss-3</strain>
    </source>
</reference>
<feature type="transmembrane region" description="Helical" evidence="2">
    <location>
        <begin position="516"/>
        <end position="535"/>
    </location>
</feature>
<proteinExistence type="predicted"/>
<dbReference type="AlphaFoldDB" id="A0A165WXL6"/>
<name>A0A165WXL6_9AGAM</name>
<dbReference type="EMBL" id="KV428511">
    <property type="protein sequence ID" value="KZT31623.1"/>
    <property type="molecule type" value="Genomic_DNA"/>
</dbReference>